<comment type="similarity">
    <text evidence="3 9">Belongs to the CobD/CbiB family.</text>
</comment>
<evidence type="ECO:0000256" key="6">
    <source>
        <dbReference type="ARBA" id="ARBA00022692"/>
    </source>
</evidence>
<dbReference type="HAMAP" id="MF_00024">
    <property type="entry name" value="CobD_CbiB"/>
    <property type="match status" value="1"/>
</dbReference>
<proteinExistence type="inferred from homology"/>
<keyword evidence="4 9" id="KW-1003">Cell membrane</keyword>
<evidence type="ECO:0000256" key="1">
    <source>
        <dbReference type="ARBA" id="ARBA00004651"/>
    </source>
</evidence>
<dbReference type="GO" id="GO:0005886">
    <property type="term" value="C:plasma membrane"/>
    <property type="evidence" value="ECO:0007669"/>
    <property type="project" value="UniProtKB-SubCell"/>
</dbReference>
<dbReference type="RefSeq" id="WP_072792121.1">
    <property type="nucleotide sequence ID" value="NZ_FQWM01000002.1"/>
</dbReference>
<protein>
    <recommendedName>
        <fullName evidence="9">Cobalamin biosynthesis protein CobD</fullName>
    </recommendedName>
</protein>
<dbReference type="Pfam" id="PF03186">
    <property type="entry name" value="CobD_Cbib"/>
    <property type="match status" value="1"/>
</dbReference>
<dbReference type="PANTHER" id="PTHR34308:SF1">
    <property type="entry name" value="COBALAMIN BIOSYNTHESIS PROTEIN CBIB"/>
    <property type="match status" value="1"/>
</dbReference>
<dbReference type="GO" id="GO:0009236">
    <property type="term" value="P:cobalamin biosynthetic process"/>
    <property type="evidence" value="ECO:0007669"/>
    <property type="project" value="UniProtKB-UniRule"/>
</dbReference>
<dbReference type="UniPathway" id="UPA00148"/>
<evidence type="ECO:0000256" key="8">
    <source>
        <dbReference type="ARBA" id="ARBA00023136"/>
    </source>
</evidence>
<evidence type="ECO:0000256" key="3">
    <source>
        <dbReference type="ARBA" id="ARBA00006263"/>
    </source>
</evidence>
<accession>A0A1M5NEA7</accession>
<dbReference type="NCBIfam" id="TIGR00380">
    <property type="entry name" value="cobal_cbiB"/>
    <property type="match status" value="1"/>
</dbReference>
<dbReference type="EMBL" id="FQWM01000002">
    <property type="protein sequence ID" value="SHG87313.1"/>
    <property type="molecule type" value="Genomic_DNA"/>
</dbReference>
<dbReference type="OrthoDB" id="9811967at2"/>
<comment type="function">
    <text evidence="9">Converts cobyric acid to cobinamide by the addition of aminopropanol on the F carboxylic group.</text>
</comment>
<evidence type="ECO:0000256" key="7">
    <source>
        <dbReference type="ARBA" id="ARBA00022989"/>
    </source>
</evidence>
<sequence length="301" mass="32356">MGTATILCLAMLLDAAFGEPKWLWDRLPHPAVLIGRAIGWADRQLNTGDARAKGILLAIGLVLGGWILGSVIEAFGAIFTIVAAAILIAQRSLVDHVKAVGQALRQSEDAGRTEVAKIVGRDTRDMSEADIARAAIESGAENLSDGVIAPIFWFLIAGLPGLLVYKAVNTADSMVGYKNEKYEDFGWASARLDDLLNWVPARLTALLIMASSGQFKGWSDIRDDAALHRSPNAGWPEAAMARVLDIALAGPRSYDGEMQVFPYVNEGGKQALGSNDIDRACTVLWRSWGIMLAIVCLIALN</sequence>
<dbReference type="AlphaFoldDB" id="A0A1M5NEA7"/>
<feature type="transmembrane region" description="Helical" evidence="9">
    <location>
        <begin position="283"/>
        <end position="300"/>
    </location>
</feature>
<evidence type="ECO:0000313" key="11">
    <source>
        <dbReference type="Proteomes" id="UP000184211"/>
    </source>
</evidence>
<comment type="pathway">
    <text evidence="2 9">Cofactor biosynthesis; adenosylcobalamin biosynthesis.</text>
</comment>
<comment type="subcellular location">
    <subcellularLocation>
        <location evidence="1 9">Cell membrane</location>
        <topology evidence="1 9">Multi-pass membrane protein</topology>
    </subcellularLocation>
</comment>
<keyword evidence="8 9" id="KW-0472">Membrane</keyword>
<evidence type="ECO:0000256" key="5">
    <source>
        <dbReference type="ARBA" id="ARBA00022573"/>
    </source>
</evidence>
<evidence type="ECO:0000256" key="9">
    <source>
        <dbReference type="HAMAP-Rule" id="MF_00024"/>
    </source>
</evidence>
<dbReference type="Proteomes" id="UP000184211">
    <property type="component" value="Unassembled WGS sequence"/>
</dbReference>
<keyword evidence="5 9" id="KW-0169">Cobalamin biosynthesis</keyword>
<dbReference type="PANTHER" id="PTHR34308">
    <property type="entry name" value="COBALAMIN BIOSYNTHESIS PROTEIN CBIB"/>
    <property type="match status" value="1"/>
</dbReference>
<evidence type="ECO:0000313" key="10">
    <source>
        <dbReference type="EMBL" id="SHG87313.1"/>
    </source>
</evidence>
<gene>
    <name evidence="9" type="primary">cobD</name>
    <name evidence="10" type="ORF">SAMN04488044_1497</name>
</gene>
<keyword evidence="11" id="KW-1185">Reference proteome</keyword>
<keyword evidence="7 9" id="KW-1133">Transmembrane helix</keyword>
<evidence type="ECO:0000256" key="2">
    <source>
        <dbReference type="ARBA" id="ARBA00004953"/>
    </source>
</evidence>
<reference evidence="11" key="1">
    <citation type="submission" date="2016-11" db="EMBL/GenBank/DDBJ databases">
        <authorList>
            <person name="Varghese N."/>
            <person name="Submissions S."/>
        </authorList>
    </citation>
    <scope>NUCLEOTIDE SEQUENCE [LARGE SCALE GENOMIC DNA]</scope>
    <source>
        <strain evidence="11">DSM 28223</strain>
    </source>
</reference>
<comment type="caution">
    <text evidence="9">Lacks conserved residue(s) required for the propagation of feature annotation.</text>
</comment>
<feature type="transmembrane region" description="Helical" evidence="9">
    <location>
        <begin position="55"/>
        <end position="88"/>
    </location>
</feature>
<organism evidence="10 11">
    <name type="scientific">Cognatishimia maritima</name>
    <dbReference type="NCBI Taxonomy" id="870908"/>
    <lineage>
        <taxon>Bacteria</taxon>
        <taxon>Pseudomonadati</taxon>
        <taxon>Pseudomonadota</taxon>
        <taxon>Alphaproteobacteria</taxon>
        <taxon>Rhodobacterales</taxon>
        <taxon>Paracoccaceae</taxon>
        <taxon>Cognatishimia</taxon>
    </lineage>
</organism>
<keyword evidence="6 9" id="KW-0812">Transmembrane</keyword>
<name>A0A1M5NEA7_9RHOB</name>
<dbReference type="InterPro" id="IPR004485">
    <property type="entry name" value="Cobalamin_biosynth_CobD/CbiB"/>
</dbReference>
<evidence type="ECO:0000256" key="4">
    <source>
        <dbReference type="ARBA" id="ARBA00022475"/>
    </source>
</evidence>
<dbReference type="GO" id="GO:0015420">
    <property type="term" value="F:ABC-type vitamin B12 transporter activity"/>
    <property type="evidence" value="ECO:0007669"/>
    <property type="project" value="UniProtKB-UniRule"/>
</dbReference>
<dbReference type="STRING" id="870908.SAMN04488044_1497"/>
<dbReference type="GO" id="GO:0048472">
    <property type="term" value="F:threonine-phosphate decarboxylase activity"/>
    <property type="evidence" value="ECO:0007669"/>
    <property type="project" value="InterPro"/>
</dbReference>